<evidence type="ECO:0000313" key="12">
    <source>
        <dbReference type="EMBL" id="HDX32940.1"/>
    </source>
</evidence>
<dbReference type="GO" id="GO:0016757">
    <property type="term" value="F:glycosyltransferase activity"/>
    <property type="evidence" value="ECO:0007669"/>
    <property type="project" value="UniProtKB-KW"/>
</dbReference>
<evidence type="ECO:0000256" key="9">
    <source>
        <dbReference type="ARBA" id="ARBA00040345"/>
    </source>
</evidence>
<sequence>MMLFPLAATLGLAVLLAIAITNHRHFPRLQPADVGENPPLSALPRVSVLIPARNEAAHIGAALDDLAQQAFPGLEILVLDDHSEDVTAEIVCAWMRRTPEVRLLCGKPLPTGWTGKNWACAQLAAAATGDILLFADADVRWRPGALRSVLRTMQVLDADLLTVWPTQITVTWMERLTVPLMAMAVMAYLPVWLAHAFYHPLAAAANGQCMVFRRSAYEAIGGHAAVRNAIVEDVRLAQKIKEAGLHLRMADGAGLVACRMYQGARAALDGYTKNIFAGHGNRLSLLALSTLFHWFLFLMPWLWLIFGRGWPLPGWPLWPLTLVCAGVAVRAITAHATRQRVGDALLLPFSVLIFTWIAGRALWQRLRYGGVHWKGRLIHDG</sequence>
<dbReference type="EMBL" id="DSMG01000165">
    <property type="protein sequence ID" value="HDX32940.1"/>
    <property type="molecule type" value="Genomic_DNA"/>
</dbReference>
<comment type="function">
    <text evidence="6">Catalyzes the glycosylation of 4,4'-diaponeurosporenoate, i.e. the esterification of glucose at the C1'' position with the carboxyl group of 4,4'-diaponeurosporenic acid, to form glycosyl-4,4'-diaponeurosporenoate. This is a step in the biosynthesis of staphyloxanthin, an orange pigment present in most staphylococci strains.</text>
</comment>
<keyword evidence="3" id="KW-0328">Glycosyltransferase</keyword>
<keyword evidence="5 10" id="KW-0472">Membrane</keyword>
<evidence type="ECO:0000256" key="6">
    <source>
        <dbReference type="ARBA" id="ARBA00037281"/>
    </source>
</evidence>
<feature type="transmembrane region" description="Helical" evidence="10">
    <location>
        <begin position="283"/>
        <end position="303"/>
    </location>
</feature>
<evidence type="ECO:0000256" key="2">
    <source>
        <dbReference type="ARBA" id="ARBA00022475"/>
    </source>
</evidence>
<feature type="transmembrane region" description="Helical" evidence="10">
    <location>
        <begin position="315"/>
        <end position="332"/>
    </location>
</feature>
<keyword evidence="10" id="KW-0812">Transmembrane</keyword>
<dbReference type="GO" id="GO:0005886">
    <property type="term" value="C:plasma membrane"/>
    <property type="evidence" value="ECO:0007669"/>
    <property type="project" value="UniProtKB-SubCell"/>
</dbReference>
<reference evidence="12" key="1">
    <citation type="journal article" date="2020" name="mSystems">
        <title>Genome- and Community-Level Interaction Insights into Carbon Utilization and Element Cycling Functions of Hydrothermarchaeota in Hydrothermal Sediment.</title>
        <authorList>
            <person name="Zhou Z."/>
            <person name="Liu Y."/>
            <person name="Xu W."/>
            <person name="Pan J."/>
            <person name="Luo Z.H."/>
            <person name="Li M."/>
        </authorList>
    </citation>
    <scope>NUCLEOTIDE SEQUENCE [LARGE SCALE GENOMIC DNA]</scope>
    <source>
        <strain evidence="12">SpSt-289</strain>
    </source>
</reference>
<feature type="transmembrane region" description="Helical" evidence="10">
    <location>
        <begin position="344"/>
        <end position="363"/>
    </location>
</feature>
<comment type="caution">
    <text evidence="12">The sequence shown here is derived from an EMBL/GenBank/DDBJ whole genome shotgun (WGS) entry which is preliminary data.</text>
</comment>
<evidence type="ECO:0000256" key="5">
    <source>
        <dbReference type="ARBA" id="ARBA00023136"/>
    </source>
</evidence>
<keyword evidence="2" id="KW-1003">Cell membrane</keyword>
<evidence type="ECO:0000256" key="1">
    <source>
        <dbReference type="ARBA" id="ARBA00004236"/>
    </source>
</evidence>
<evidence type="ECO:0000256" key="7">
    <source>
        <dbReference type="ARBA" id="ARBA00037904"/>
    </source>
</evidence>
<dbReference type="SUPFAM" id="SSF53448">
    <property type="entry name" value="Nucleotide-diphospho-sugar transferases"/>
    <property type="match status" value="1"/>
</dbReference>
<keyword evidence="4 12" id="KW-0808">Transferase</keyword>
<feature type="domain" description="Glycosyltransferase 2-like" evidence="11">
    <location>
        <begin position="47"/>
        <end position="218"/>
    </location>
</feature>
<comment type="subcellular location">
    <subcellularLocation>
        <location evidence="1">Cell membrane</location>
    </subcellularLocation>
</comment>
<dbReference type="InterPro" id="IPR001173">
    <property type="entry name" value="Glyco_trans_2-like"/>
</dbReference>
<evidence type="ECO:0000256" key="10">
    <source>
        <dbReference type="SAM" id="Phobius"/>
    </source>
</evidence>
<keyword evidence="10" id="KW-1133">Transmembrane helix</keyword>
<comment type="pathway">
    <text evidence="7">Carotenoid biosynthesis; staphyloxanthin biosynthesis; staphyloxanthin from farnesyl diphosphate: step 4/5.</text>
</comment>
<dbReference type="AlphaFoldDB" id="A0A7C1FTH9"/>
<protein>
    <recommendedName>
        <fullName evidence="9">4,4'-diaponeurosporenoate glycosyltransferase</fullName>
    </recommendedName>
</protein>
<dbReference type="PANTHER" id="PTHR43646:SF2">
    <property type="entry name" value="GLYCOSYLTRANSFERASE 2-LIKE DOMAIN-CONTAINING PROTEIN"/>
    <property type="match status" value="1"/>
</dbReference>
<dbReference type="Gene3D" id="3.90.550.10">
    <property type="entry name" value="Spore Coat Polysaccharide Biosynthesis Protein SpsA, Chain A"/>
    <property type="match status" value="1"/>
</dbReference>
<evidence type="ECO:0000256" key="3">
    <source>
        <dbReference type="ARBA" id="ARBA00022676"/>
    </source>
</evidence>
<dbReference type="InterPro" id="IPR029044">
    <property type="entry name" value="Nucleotide-diphossugar_trans"/>
</dbReference>
<organism evidence="12">
    <name type="scientific">Caldilinea aerophila</name>
    <dbReference type="NCBI Taxonomy" id="133453"/>
    <lineage>
        <taxon>Bacteria</taxon>
        <taxon>Bacillati</taxon>
        <taxon>Chloroflexota</taxon>
        <taxon>Caldilineae</taxon>
        <taxon>Caldilineales</taxon>
        <taxon>Caldilineaceae</taxon>
        <taxon>Caldilinea</taxon>
    </lineage>
</organism>
<evidence type="ECO:0000256" key="4">
    <source>
        <dbReference type="ARBA" id="ARBA00022679"/>
    </source>
</evidence>
<proteinExistence type="inferred from homology"/>
<evidence type="ECO:0000256" key="8">
    <source>
        <dbReference type="ARBA" id="ARBA00038120"/>
    </source>
</evidence>
<dbReference type="PANTHER" id="PTHR43646">
    <property type="entry name" value="GLYCOSYLTRANSFERASE"/>
    <property type="match status" value="1"/>
</dbReference>
<evidence type="ECO:0000259" key="11">
    <source>
        <dbReference type="Pfam" id="PF00535"/>
    </source>
</evidence>
<comment type="similarity">
    <text evidence="8">Belongs to the glycosyltransferase 2 family. CrtQ subfamily.</text>
</comment>
<dbReference type="Pfam" id="PF00535">
    <property type="entry name" value="Glycos_transf_2"/>
    <property type="match status" value="1"/>
</dbReference>
<feature type="transmembrane region" description="Helical" evidence="10">
    <location>
        <begin position="176"/>
        <end position="198"/>
    </location>
</feature>
<accession>A0A7C1FTH9</accession>
<gene>
    <name evidence="12" type="ORF">ENQ20_15840</name>
</gene>
<name>A0A7C1FTH9_9CHLR</name>